<feature type="transmembrane region" description="Helical" evidence="8">
    <location>
        <begin position="26"/>
        <end position="46"/>
    </location>
</feature>
<dbReference type="AlphaFoldDB" id="A0A0K9PGP6"/>
<comment type="subcellular location">
    <subcellularLocation>
        <location evidence="1 8">Membrane</location>
        <topology evidence="1 8">Multi-pass membrane protein</topology>
    </subcellularLocation>
</comment>
<dbReference type="Pfam" id="PF04145">
    <property type="entry name" value="Ctr"/>
    <property type="match status" value="1"/>
</dbReference>
<feature type="transmembrane region" description="Helical" evidence="8">
    <location>
        <begin position="109"/>
        <end position="128"/>
    </location>
</feature>
<keyword evidence="3 8" id="KW-0812">Transmembrane</keyword>
<dbReference type="EMBL" id="LFYR01000914">
    <property type="protein sequence ID" value="KMZ67410.1"/>
    <property type="molecule type" value="Genomic_DNA"/>
</dbReference>
<name>A0A0K9PGP6_ZOSMR</name>
<evidence type="ECO:0000256" key="7">
    <source>
        <dbReference type="ARBA" id="ARBA00023136"/>
    </source>
</evidence>
<keyword evidence="8" id="KW-0813">Transport</keyword>
<keyword evidence="6 8" id="KW-0186">Copper</keyword>
<sequence>MMMMQMTFYWGKSVTLLFDSWTTSTWPAYLLTLLAIFLFSAFYLYLEDRRLKFKAVHASKPQIAASSIESPLLPQLVQHSKFTTRCIDAMLFGVNSALGYMLMLAVMSYNGGVFLAVVFGLLFGYLVFRSQEIDIMESQANPCPCA</sequence>
<dbReference type="InterPro" id="IPR007274">
    <property type="entry name" value="Cop_transporter"/>
</dbReference>
<evidence type="ECO:0000256" key="3">
    <source>
        <dbReference type="ARBA" id="ARBA00022692"/>
    </source>
</evidence>
<evidence type="ECO:0000256" key="6">
    <source>
        <dbReference type="ARBA" id="ARBA00023008"/>
    </source>
</evidence>
<evidence type="ECO:0000313" key="9">
    <source>
        <dbReference type="EMBL" id="KMZ67410.1"/>
    </source>
</evidence>
<protein>
    <recommendedName>
        <fullName evidence="8">Copper transport protein</fullName>
    </recommendedName>
</protein>
<evidence type="ECO:0000256" key="8">
    <source>
        <dbReference type="RuleBase" id="RU367022"/>
    </source>
</evidence>
<evidence type="ECO:0000256" key="1">
    <source>
        <dbReference type="ARBA" id="ARBA00004141"/>
    </source>
</evidence>
<keyword evidence="7 8" id="KW-0472">Membrane</keyword>
<evidence type="ECO:0000256" key="2">
    <source>
        <dbReference type="ARBA" id="ARBA00006921"/>
    </source>
</evidence>
<feature type="transmembrane region" description="Helical" evidence="8">
    <location>
        <begin position="86"/>
        <end position="103"/>
    </location>
</feature>
<dbReference type="GO" id="GO:0005886">
    <property type="term" value="C:plasma membrane"/>
    <property type="evidence" value="ECO:0000318"/>
    <property type="project" value="GO_Central"/>
</dbReference>
<accession>A0A0K9PGP6</accession>
<proteinExistence type="inferred from homology"/>
<dbReference type="GO" id="GO:0005375">
    <property type="term" value="F:copper ion transmembrane transporter activity"/>
    <property type="evidence" value="ECO:0000318"/>
    <property type="project" value="GO_Central"/>
</dbReference>
<dbReference type="PANTHER" id="PTHR12483:SF27">
    <property type="entry name" value="COPPER TRANSPORT PROTEIN CTR1"/>
    <property type="match status" value="1"/>
</dbReference>
<keyword evidence="8" id="KW-0406">Ion transport</keyword>
<dbReference type="PANTHER" id="PTHR12483">
    <property type="entry name" value="SOLUTE CARRIER FAMILY 31 COPPER TRANSPORTERS"/>
    <property type="match status" value="1"/>
</dbReference>
<evidence type="ECO:0000256" key="4">
    <source>
        <dbReference type="ARBA" id="ARBA00022796"/>
    </source>
</evidence>
<keyword evidence="4 8" id="KW-0187">Copper transport</keyword>
<evidence type="ECO:0000256" key="5">
    <source>
        <dbReference type="ARBA" id="ARBA00022989"/>
    </source>
</evidence>
<gene>
    <name evidence="9" type="ORF">ZOSMA_269G00010</name>
</gene>
<keyword evidence="5 8" id="KW-1133">Transmembrane helix</keyword>
<dbReference type="STRING" id="29655.A0A0K9PGP6"/>
<comment type="similarity">
    <text evidence="2 8">Belongs to the copper transporter (Ctr) (TC 1.A.56) family. SLC31A subfamily.</text>
</comment>
<comment type="caution">
    <text evidence="9">The sequence shown here is derived from an EMBL/GenBank/DDBJ whole genome shotgun (WGS) entry which is preliminary data.</text>
</comment>
<keyword evidence="10" id="KW-1185">Reference proteome</keyword>
<dbReference type="OrthoDB" id="73901at2759"/>
<organism evidence="9 10">
    <name type="scientific">Zostera marina</name>
    <name type="common">Eelgrass</name>
    <dbReference type="NCBI Taxonomy" id="29655"/>
    <lineage>
        <taxon>Eukaryota</taxon>
        <taxon>Viridiplantae</taxon>
        <taxon>Streptophyta</taxon>
        <taxon>Embryophyta</taxon>
        <taxon>Tracheophyta</taxon>
        <taxon>Spermatophyta</taxon>
        <taxon>Magnoliopsida</taxon>
        <taxon>Liliopsida</taxon>
        <taxon>Zosteraceae</taxon>
        <taxon>Zostera</taxon>
    </lineage>
</organism>
<dbReference type="Proteomes" id="UP000036987">
    <property type="component" value="Unassembled WGS sequence"/>
</dbReference>
<evidence type="ECO:0000313" key="10">
    <source>
        <dbReference type="Proteomes" id="UP000036987"/>
    </source>
</evidence>
<dbReference type="OMA" id="VENSCAC"/>
<reference evidence="10" key="1">
    <citation type="journal article" date="2016" name="Nature">
        <title>The genome of the seagrass Zostera marina reveals angiosperm adaptation to the sea.</title>
        <authorList>
            <person name="Olsen J.L."/>
            <person name="Rouze P."/>
            <person name="Verhelst B."/>
            <person name="Lin Y.-C."/>
            <person name="Bayer T."/>
            <person name="Collen J."/>
            <person name="Dattolo E."/>
            <person name="De Paoli E."/>
            <person name="Dittami S."/>
            <person name="Maumus F."/>
            <person name="Michel G."/>
            <person name="Kersting A."/>
            <person name="Lauritano C."/>
            <person name="Lohaus R."/>
            <person name="Toepel M."/>
            <person name="Tonon T."/>
            <person name="Vanneste K."/>
            <person name="Amirebrahimi M."/>
            <person name="Brakel J."/>
            <person name="Bostroem C."/>
            <person name="Chovatia M."/>
            <person name="Grimwood J."/>
            <person name="Jenkins J.W."/>
            <person name="Jueterbock A."/>
            <person name="Mraz A."/>
            <person name="Stam W.T."/>
            <person name="Tice H."/>
            <person name="Bornberg-Bauer E."/>
            <person name="Green P.J."/>
            <person name="Pearson G.A."/>
            <person name="Procaccini G."/>
            <person name="Duarte C.M."/>
            <person name="Schmutz J."/>
            <person name="Reusch T.B.H."/>
            <person name="Van de Peer Y."/>
        </authorList>
    </citation>
    <scope>NUCLEOTIDE SEQUENCE [LARGE SCALE GENOMIC DNA]</scope>
    <source>
        <strain evidence="10">cv. Finnish</strain>
    </source>
</reference>